<evidence type="ECO:0000256" key="1">
    <source>
        <dbReference type="ARBA" id="ARBA00022729"/>
    </source>
</evidence>
<dbReference type="PANTHER" id="PTHR43037:SF5">
    <property type="entry name" value="FERULOYL ESTERASE"/>
    <property type="match status" value="1"/>
</dbReference>
<dbReference type="RefSeq" id="XP_059606112.1">
    <property type="nucleotide sequence ID" value="XM_059748208.1"/>
</dbReference>
<reference evidence="3" key="2">
    <citation type="submission" date="2025-08" db="UniProtKB">
        <authorList>
            <consortium name="RefSeq"/>
        </authorList>
    </citation>
    <scope>IDENTIFICATION</scope>
</reference>
<keyword evidence="2" id="KW-0378">Hydrolase</keyword>
<accession>A0AAJ8E3X7</accession>
<dbReference type="GO" id="GO:0016787">
    <property type="term" value="F:hydrolase activity"/>
    <property type="evidence" value="ECO:0007669"/>
    <property type="project" value="UniProtKB-KW"/>
</dbReference>
<dbReference type="AlphaFoldDB" id="A0AAJ8E3X7"/>
<organism evidence="3">
    <name type="scientific">Aspergillus niger</name>
    <dbReference type="NCBI Taxonomy" id="5061"/>
    <lineage>
        <taxon>Eukaryota</taxon>
        <taxon>Fungi</taxon>
        <taxon>Dikarya</taxon>
        <taxon>Ascomycota</taxon>
        <taxon>Pezizomycotina</taxon>
        <taxon>Eurotiomycetes</taxon>
        <taxon>Eurotiomycetidae</taxon>
        <taxon>Eurotiales</taxon>
        <taxon>Aspergillaceae</taxon>
        <taxon>Aspergillus</taxon>
        <taxon>Aspergillus subgen. Circumdati</taxon>
    </lineage>
</organism>
<protein>
    <recommendedName>
        <fullName evidence="4">Carboxylic ester hydrolase</fullName>
    </recommendedName>
</protein>
<dbReference type="SUPFAM" id="SSF53474">
    <property type="entry name" value="alpha/beta-Hydrolases"/>
    <property type="match status" value="1"/>
</dbReference>
<dbReference type="PANTHER" id="PTHR43037">
    <property type="entry name" value="UNNAMED PRODUCT-RELATED"/>
    <property type="match status" value="1"/>
</dbReference>
<dbReference type="GeneID" id="84591266"/>
<dbReference type="InterPro" id="IPR050955">
    <property type="entry name" value="Plant_Biomass_Hydrol_Est"/>
</dbReference>
<dbReference type="VEuPathDB" id="FungiDB:An07g01190"/>
<dbReference type="Gene3D" id="3.40.50.1820">
    <property type="entry name" value="alpha/beta hydrolase"/>
    <property type="match status" value="1"/>
</dbReference>
<evidence type="ECO:0008006" key="4">
    <source>
        <dbReference type="Google" id="ProtNLM"/>
    </source>
</evidence>
<evidence type="ECO:0000313" key="3">
    <source>
        <dbReference type="RefSeq" id="XP_059606112.1"/>
    </source>
</evidence>
<sequence>MNVPLTTAEVPPQFLKSAFLVGHIPQRTLAAEPRVSYTLYIPPTHYNPDPSRASPKPSPYEKAKLPLLVNIHGTSRNISMRTELVSFAESTPCAILAPLFPANIDGPNDLDSYKVLRSATLRSDRALLAILDEVSTVWPGIDTEKVFLAGFSGGGQFAHRFLYVHPERLAAVSVGAPGKVTMLDEQLAWPSGIANVQEIFGKGVNKELVRKVQIQLVIGSEDVKVHGGREFWEWAKKMMAQRMAAEKTSGQDSGTVNTGKREVVMMDQGRSQTLQQLQSSWQADGIEARLDVVDGVAHNSCNIPREAANIRECISGNGRRELMRRGSPFPACASLLARLSITLPVSPFTKYLVLLYKFLYKYLQIAVVRKYCIIAPLQLYDKNSTIG</sequence>
<dbReference type="InterPro" id="IPR029058">
    <property type="entry name" value="AB_hydrolase_fold"/>
</dbReference>
<dbReference type="KEGG" id="ang:An07g01190"/>
<gene>
    <name evidence="3" type="ORF">An07g01190</name>
</gene>
<name>A0AAJ8E3X7_ASPNG</name>
<evidence type="ECO:0000256" key="2">
    <source>
        <dbReference type="ARBA" id="ARBA00022801"/>
    </source>
</evidence>
<proteinExistence type="predicted"/>
<reference evidence="3" key="1">
    <citation type="submission" date="2025-02" db="EMBL/GenBank/DDBJ databases">
        <authorList>
            <consortium name="NCBI Genome Project"/>
        </authorList>
    </citation>
    <scope>NUCLEOTIDE SEQUENCE</scope>
</reference>
<keyword evidence="1" id="KW-0732">Signal</keyword>